<dbReference type="EMBL" id="JBIRPU010000003">
    <property type="protein sequence ID" value="MFI0792390.1"/>
    <property type="molecule type" value="Genomic_DNA"/>
</dbReference>
<evidence type="ECO:0000313" key="1">
    <source>
        <dbReference type="EMBL" id="MFI0792390.1"/>
    </source>
</evidence>
<sequence>MKLPIDRGLVVVSDEADGTQTIHICADIRNGEPVDVFASHNRADRVRVQEGVTLTRRGQRSFSTQILEVFDEEGVVNIQRVSTRG</sequence>
<protein>
    <submittedName>
        <fullName evidence="1">Uncharacterized protein</fullName>
    </submittedName>
</protein>
<accession>A0ABW7SFC9</accession>
<dbReference type="RefSeq" id="WP_161685775.1">
    <property type="nucleotide sequence ID" value="NZ_JAAALO010000002.1"/>
</dbReference>
<organism evidence="1 2">
    <name type="scientific">Micromonospora rubida</name>
    <dbReference type="NCBI Taxonomy" id="2697657"/>
    <lineage>
        <taxon>Bacteria</taxon>
        <taxon>Bacillati</taxon>
        <taxon>Actinomycetota</taxon>
        <taxon>Actinomycetes</taxon>
        <taxon>Micromonosporales</taxon>
        <taxon>Micromonosporaceae</taxon>
        <taxon>Micromonospora</taxon>
    </lineage>
</organism>
<comment type="caution">
    <text evidence="1">The sequence shown here is derived from an EMBL/GenBank/DDBJ whole genome shotgun (WGS) entry which is preliminary data.</text>
</comment>
<reference evidence="1 2" key="1">
    <citation type="submission" date="2024-10" db="EMBL/GenBank/DDBJ databases">
        <title>The Natural Products Discovery Center: Release of the First 8490 Sequenced Strains for Exploring Actinobacteria Biosynthetic Diversity.</title>
        <authorList>
            <person name="Kalkreuter E."/>
            <person name="Kautsar S.A."/>
            <person name="Yang D."/>
            <person name="Bader C.D."/>
            <person name="Teijaro C.N."/>
            <person name="Fluegel L."/>
            <person name="Davis C.M."/>
            <person name="Simpson J.R."/>
            <person name="Lauterbach L."/>
            <person name="Steele A.D."/>
            <person name="Gui C."/>
            <person name="Meng S."/>
            <person name="Li G."/>
            <person name="Viehrig K."/>
            <person name="Ye F."/>
            <person name="Su P."/>
            <person name="Kiefer A.F."/>
            <person name="Nichols A."/>
            <person name="Cepeda A.J."/>
            <person name="Yan W."/>
            <person name="Fan B."/>
            <person name="Jiang Y."/>
            <person name="Adhikari A."/>
            <person name="Zheng C.-J."/>
            <person name="Schuster L."/>
            <person name="Cowan T.M."/>
            <person name="Smanski M.J."/>
            <person name="Chevrette M.G."/>
            <person name="De Carvalho L.P.S."/>
            <person name="Shen B."/>
        </authorList>
    </citation>
    <scope>NUCLEOTIDE SEQUENCE [LARGE SCALE GENOMIC DNA]</scope>
    <source>
        <strain evidence="1 2">NPDC021253</strain>
    </source>
</reference>
<proteinExistence type="predicted"/>
<gene>
    <name evidence="1" type="ORF">ACH4OY_06785</name>
</gene>
<dbReference type="Proteomes" id="UP001611075">
    <property type="component" value="Unassembled WGS sequence"/>
</dbReference>
<keyword evidence="2" id="KW-1185">Reference proteome</keyword>
<evidence type="ECO:0000313" key="2">
    <source>
        <dbReference type="Proteomes" id="UP001611075"/>
    </source>
</evidence>
<name>A0ABW7SFC9_9ACTN</name>